<feature type="transmembrane region" description="Helical" evidence="1">
    <location>
        <begin position="92"/>
        <end position="110"/>
    </location>
</feature>
<dbReference type="Pfam" id="PF09997">
    <property type="entry name" value="DUF2238"/>
    <property type="match status" value="1"/>
</dbReference>
<feature type="transmembrane region" description="Helical" evidence="1">
    <location>
        <begin position="7"/>
        <end position="27"/>
    </location>
</feature>
<dbReference type="EMBL" id="JAKOAV010000017">
    <property type="protein sequence ID" value="MDF9408653.1"/>
    <property type="molecule type" value="Genomic_DNA"/>
</dbReference>
<evidence type="ECO:0008006" key="4">
    <source>
        <dbReference type="Google" id="ProtNLM"/>
    </source>
</evidence>
<accession>A0A9X4JW81</accession>
<feature type="transmembrane region" description="Helical" evidence="1">
    <location>
        <begin position="164"/>
        <end position="181"/>
    </location>
</feature>
<dbReference type="RefSeq" id="WP_277443996.1">
    <property type="nucleotide sequence ID" value="NZ_JAKOAV010000017.1"/>
</dbReference>
<proteinExistence type="predicted"/>
<comment type="caution">
    <text evidence="2">The sequence shown here is derived from an EMBL/GenBank/DDBJ whole genome shotgun (WGS) entry which is preliminary data.</text>
</comment>
<name>A0A9X4JW81_9FIRM</name>
<gene>
    <name evidence="2" type="ORF">L7E55_09840</name>
</gene>
<evidence type="ECO:0000256" key="1">
    <source>
        <dbReference type="SAM" id="Phobius"/>
    </source>
</evidence>
<organism evidence="2 3">
    <name type="scientific">Pelotomaculum isophthalicicum JI</name>
    <dbReference type="NCBI Taxonomy" id="947010"/>
    <lineage>
        <taxon>Bacteria</taxon>
        <taxon>Bacillati</taxon>
        <taxon>Bacillota</taxon>
        <taxon>Clostridia</taxon>
        <taxon>Eubacteriales</taxon>
        <taxon>Desulfotomaculaceae</taxon>
        <taxon>Pelotomaculum</taxon>
    </lineage>
</organism>
<keyword evidence="1" id="KW-0812">Transmembrane</keyword>
<dbReference type="InterPro" id="IPR014509">
    <property type="entry name" value="YjdF-like"/>
</dbReference>
<reference evidence="2" key="1">
    <citation type="submission" date="2022-02" db="EMBL/GenBank/DDBJ databases">
        <authorList>
            <person name="Leng L."/>
        </authorList>
    </citation>
    <scope>NUCLEOTIDE SEQUENCE</scope>
    <source>
        <strain evidence="2">JI</strain>
    </source>
</reference>
<keyword evidence="1" id="KW-1133">Transmembrane helix</keyword>
<feature type="transmembrane region" description="Helical" evidence="1">
    <location>
        <begin position="122"/>
        <end position="144"/>
    </location>
</feature>
<evidence type="ECO:0000313" key="2">
    <source>
        <dbReference type="EMBL" id="MDF9408653.1"/>
    </source>
</evidence>
<keyword evidence="1" id="KW-0472">Membrane</keyword>
<protein>
    <recommendedName>
        <fullName evidence="4">DUF2238 domain-containing protein</fullName>
    </recommendedName>
</protein>
<feature type="transmembrane region" description="Helical" evidence="1">
    <location>
        <begin position="33"/>
        <end position="50"/>
    </location>
</feature>
<feature type="transmembrane region" description="Helical" evidence="1">
    <location>
        <begin position="62"/>
        <end position="80"/>
    </location>
</feature>
<dbReference type="Proteomes" id="UP001154312">
    <property type="component" value="Unassembled WGS sequence"/>
</dbReference>
<keyword evidence="3" id="KW-1185">Reference proteome</keyword>
<sequence length="191" mass="22073">MQKQGTRMILTLAFLIVQLLTFIELIRSMKYEYVYDVGVTTVFLIIYTVFEVKFKYHLSNYIRGTVILTIIGHNFFGEYLDLYITSPIFDRGLHIFGTYAFVLFIYSLLYKMNIKPLPQKSGIFIYVVLLGISLGTLFEIVEFLTDIMLKPEVQYQTDLVDTDLDLVCDVIGAIIAAFHINKPYGFNIKKS</sequence>
<evidence type="ECO:0000313" key="3">
    <source>
        <dbReference type="Proteomes" id="UP001154312"/>
    </source>
</evidence>
<dbReference type="AlphaFoldDB" id="A0A9X4JW81"/>